<accession>A0ABV6XJV5</accession>
<organism evidence="4 5">
    <name type="scientific">Streptacidiphilus jeojiensis</name>
    <dbReference type="NCBI Taxonomy" id="3229225"/>
    <lineage>
        <taxon>Bacteria</taxon>
        <taxon>Bacillati</taxon>
        <taxon>Actinomycetota</taxon>
        <taxon>Actinomycetes</taxon>
        <taxon>Kitasatosporales</taxon>
        <taxon>Streptomycetaceae</taxon>
        <taxon>Streptacidiphilus</taxon>
    </lineage>
</organism>
<proteinExistence type="predicted"/>
<feature type="transmembrane region" description="Helical" evidence="3">
    <location>
        <begin position="283"/>
        <end position="300"/>
    </location>
</feature>
<dbReference type="EMBL" id="JBEUKS010000002">
    <property type="protein sequence ID" value="MFC1438224.1"/>
    <property type="molecule type" value="Genomic_DNA"/>
</dbReference>
<evidence type="ECO:0000256" key="2">
    <source>
        <dbReference type="SAM" id="MobiDB-lite"/>
    </source>
</evidence>
<keyword evidence="5" id="KW-1185">Reference proteome</keyword>
<protein>
    <submittedName>
        <fullName evidence="4">Class E sortase</fullName>
    </submittedName>
</protein>
<gene>
    <name evidence="4" type="ORF">ABUW04_08145</name>
</gene>
<keyword evidence="1" id="KW-0378">Hydrolase</keyword>
<feature type="transmembrane region" description="Helical" evidence="3">
    <location>
        <begin position="258"/>
        <end position="276"/>
    </location>
</feature>
<evidence type="ECO:0000256" key="1">
    <source>
        <dbReference type="ARBA" id="ARBA00022801"/>
    </source>
</evidence>
<dbReference type="InterPro" id="IPR005754">
    <property type="entry name" value="Sortase"/>
</dbReference>
<evidence type="ECO:0000313" key="5">
    <source>
        <dbReference type="Proteomes" id="UP001592581"/>
    </source>
</evidence>
<dbReference type="RefSeq" id="WP_380563747.1">
    <property type="nucleotide sequence ID" value="NZ_JBEUKS010000002.1"/>
</dbReference>
<feature type="transmembrane region" description="Helical" evidence="3">
    <location>
        <begin position="53"/>
        <end position="74"/>
    </location>
</feature>
<feature type="compositionally biased region" description="Pro residues" evidence="2">
    <location>
        <begin position="12"/>
        <end position="23"/>
    </location>
</feature>
<dbReference type="InterPro" id="IPR042003">
    <property type="entry name" value="Sortase_E"/>
</dbReference>
<evidence type="ECO:0000256" key="3">
    <source>
        <dbReference type="SAM" id="Phobius"/>
    </source>
</evidence>
<dbReference type="CDD" id="cd05830">
    <property type="entry name" value="Sortase_E"/>
    <property type="match status" value="1"/>
</dbReference>
<keyword evidence="3" id="KW-1133">Transmembrane helix</keyword>
<reference evidence="4 5" key="1">
    <citation type="submission" date="2024-06" db="EMBL/GenBank/DDBJ databases">
        <authorList>
            <person name="Lee S.D."/>
        </authorList>
    </citation>
    <scope>NUCLEOTIDE SEQUENCE [LARGE SCALE GENOMIC DNA]</scope>
    <source>
        <strain evidence="4 5">N1-10</strain>
    </source>
</reference>
<dbReference type="InterPro" id="IPR006311">
    <property type="entry name" value="TAT_signal"/>
</dbReference>
<feature type="region of interest" description="Disordered" evidence="2">
    <location>
        <begin position="1"/>
        <end position="44"/>
    </location>
</feature>
<comment type="caution">
    <text evidence="4">The sequence shown here is derived from an EMBL/GenBank/DDBJ whole genome shotgun (WGS) entry which is preliminary data.</text>
</comment>
<dbReference type="InterPro" id="IPR023365">
    <property type="entry name" value="Sortase_dom-sf"/>
</dbReference>
<dbReference type="SUPFAM" id="SSF63817">
    <property type="entry name" value="Sortase"/>
    <property type="match status" value="1"/>
</dbReference>
<dbReference type="Pfam" id="PF04203">
    <property type="entry name" value="Sortase"/>
    <property type="match status" value="1"/>
</dbReference>
<dbReference type="Proteomes" id="UP001592581">
    <property type="component" value="Unassembled WGS sequence"/>
</dbReference>
<dbReference type="Gene3D" id="2.40.260.10">
    <property type="entry name" value="Sortase"/>
    <property type="match status" value="1"/>
</dbReference>
<keyword evidence="3" id="KW-0472">Membrane</keyword>
<evidence type="ECO:0000313" key="4">
    <source>
        <dbReference type="EMBL" id="MFC1438224.1"/>
    </source>
</evidence>
<dbReference type="PROSITE" id="PS51318">
    <property type="entry name" value="TAT"/>
    <property type="match status" value="1"/>
</dbReference>
<name>A0ABV6XJV5_9ACTN</name>
<keyword evidence="3" id="KW-0812">Transmembrane</keyword>
<sequence>MSAPPLDRPAVTAPPAPPEPPAVPATAADPAPVRPRRPPATPGRRRLLRTATAVSLLGFLLVGFAVFLLAFAGLQEQHFQSTSYKSFALDLGNAVAPTGTAPDGAPVAVIDIPAIGLHSTVVVEGTTGRDLMRGPGHRRDTALPGQQGVSVLYGRTVTFGAPFGAITSLRTGDKIYATTGQGRFSYTVDAFGDGSHPITDTAASRLVLVTGNSSWIPTGTTTVGARLDGTAAPNPGGRPAVVAQDKALASDDYGLAPLQLWSLALLGAVLLVTLGSRLWHRQAAYLAGAPVVLALLWSVYENAAALLPNLY</sequence>